<accession>A0ABP8DL98</accession>
<name>A0ABP8DL98_9ACTN</name>
<dbReference type="Proteomes" id="UP001500620">
    <property type="component" value="Unassembled WGS sequence"/>
</dbReference>
<evidence type="ECO:0000313" key="2">
    <source>
        <dbReference type="EMBL" id="GAA4258720.1"/>
    </source>
</evidence>
<dbReference type="Pfam" id="PF00149">
    <property type="entry name" value="Metallophos"/>
    <property type="match status" value="1"/>
</dbReference>
<dbReference type="PANTHER" id="PTHR42850">
    <property type="entry name" value="METALLOPHOSPHOESTERASE"/>
    <property type="match status" value="1"/>
</dbReference>
<proteinExistence type="predicted"/>
<dbReference type="InterPro" id="IPR050126">
    <property type="entry name" value="Ap4A_hydrolase"/>
</dbReference>
<dbReference type="EMBL" id="BAABAT010000032">
    <property type="protein sequence ID" value="GAA4258720.1"/>
    <property type="molecule type" value="Genomic_DNA"/>
</dbReference>
<evidence type="ECO:0000313" key="3">
    <source>
        <dbReference type="Proteomes" id="UP001500620"/>
    </source>
</evidence>
<protein>
    <recommendedName>
        <fullName evidence="1">Calcineurin-like phosphoesterase domain-containing protein</fullName>
    </recommendedName>
</protein>
<organism evidence="2 3">
    <name type="scientific">Dactylosporangium darangshiense</name>
    <dbReference type="NCBI Taxonomy" id="579108"/>
    <lineage>
        <taxon>Bacteria</taxon>
        <taxon>Bacillati</taxon>
        <taxon>Actinomycetota</taxon>
        <taxon>Actinomycetes</taxon>
        <taxon>Micromonosporales</taxon>
        <taxon>Micromonosporaceae</taxon>
        <taxon>Dactylosporangium</taxon>
    </lineage>
</organism>
<keyword evidence="3" id="KW-1185">Reference proteome</keyword>
<sequence>MATIAIIGDVGGCLTQLTRAVDDLESLSLDTVVIQVGDLVDRGPDSAGVLAYVASRPPSTWVQLAGNHEAQYVGGGIAPFWPVPLAEPDAALLRDWWLRDRLRIAAAVRTEDGEDLLVTHAGLTAAAWTELGEPVTAATAAALLNTRPEPLLWHTDGPLWAEAATRLYPSWLESGPPMPFSQVHGHSAIVDYTARSWRCRERIQQRSTVDWNSRHTFTRTAGARFVAVDPRHGTRGAPSWSPLILHNATLLE</sequence>
<comment type="caution">
    <text evidence="2">The sequence shown here is derived from an EMBL/GenBank/DDBJ whole genome shotgun (WGS) entry which is preliminary data.</text>
</comment>
<dbReference type="SUPFAM" id="SSF56300">
    <property type="entry name" value="Metallo-dependent phosphatases"/>
    <property type="match status" value="1"/>
</dbReference>
<evidence type="ECO:0000259" key="1">
    <source>
        <dbReference type="Pfam" id="PF00149"/>
    </source>
</evidence>
<dbReference type="InterPro" id="IPR029052">
    <property type="entry name" value="Metallo-depent_PP-like"/>
</dbReference>
<reference evidence="3" key="1">
    <citation type="journal article" date="2019" name="Int. J. Syst. Evol. Microbiol.">
        <title>The Global Catalogue of Microorganisms (GCM) 10K type strain sequencing project: providing services to taxonomists for standard genome sequencing and annotation.</title>
        <authorList>
            <consortium name="The Broad Institute Genomics Platform"/>
            <consortium name="The Broad Institute Genome Sequencing Center for Infectious Disease"/>
            <person name="Wu L."/>
            <person name="Ma J."/>
        </authorList>
    </citation>
    <scope>NUCLEOTIDE SEQUENCE [LARGE SCALE GENOMIC DNA]</scope>
    <source>
        <strain evidence="3">JCM 17441</strain>
    </source>
</reference>
<feature type="domain" description="Calcineurin-like phosphoesterase" evidence="1">
    <location>
        <begin position="3"/>
        <end position="133"/>
    </location>
</feature>
<dbReference type="RefSeq" id="WP_345135680.1">
    <property type="nucleotide sequence ID" value="NZ_BAABAT010000032.1"/>
</dbReference>
<gene>
    <name evidence="2" type="ORF">GCM10022255_080490</name>
</gene>
<dbReference type="InterPro" id="IPR004843">
    <property type="entry name" value="Calcineurin-like_PHP"/>
</dbReference>
<dbReference type="Gene3D" id="3.60.21.10">
    <property type="match status" value="1"/>
</dbReference>